<evidence type="ECO:0000313" key="11">
    <source>
        <dbReference type="WBParaSite" id="GPUH_0000141301-mRNA-1"/>
    </source>
</evidence>
<dbReference type="Gene3D" id="1.20.1080.10">
    <property type="entry name" value="Glycerol uptake facilitator protein"/>
    <property type="match status" value="1"/>
</dbReference>
<gene>
    <name evidence="9" type="ORF">GPUH_LOCUS1410</name>
</gene>
<dbReference type="InterPro" id="IPR050363">
    <property type="entry name" value="MIP/Aquaporin"/>
</dbReference>
<dbReference type="Pfam" id="PF00230">
    <property type="entry name" value="MIP"/>
    <property type="match status" value="1"/>
</dbReference>
<dbReference type="SUPFAM" id="SSF81338">
    <property type="entry name" value="Aquaporin-like"/>
    <property type="match status" value="1"/>
</dbReference>
<evidence type="ECO:0000256" key="3">
    <source>
        <dbReference type="ARBA" id="ARBA00022448"/>
    </source>
</evidence>
<dbReference type="EMBL" id="UYRT01001695">
    <property type="protein sequence ID" value="VDK29987.1"/>
    <property type="molecule type" value="Genomic_DNA"/>
</dbReference>
<comment type="function">
    <text evidence="7">Aquaglyceroporin that may modulate the water content and osmolytes during anhydrobiosis.</text>
</comment>
<dbReference type="InterPro" id="IPR023271">
    <property type="entry name" value="Aquaporin-like"/>
</dbReference>
<proteinExistence type="inferred from homology"/>
<protein>
    <submittedName>
        <fullName evidence="11">Glycerol uptake facilitator protein</fullName>
    </submittedName>
</protein>
<evidence type="ECO:0000256" key="1">
    <source>
        <dbReference type="ARBA" id="ARBA00004141"/>
    </source>
</evidence>
<keyword evidence="3" id="KW-0813">Transport</keyword>
<keyword evidence="6 8" id="KW-0472">Membrane</keyword>
<dbReference type="GO" id="GO:0015254">
    <property type="term" value="F:glycerol channel activity"/>
    <property type="evidence" value="ECO:0007669"/>
    <property type="project" value="TreeGrafter"/>
</dbReference>
<accession>A0A183CY69</accession>
<dbReference type="InterPro" id="IPR000425">
    <property type="entry name" value="MIP"/>
</dbReference>
<dbReference type="AlphaFoldDB" id="A0A183CY69"/>
<evidence type="ECO:0000313" key="9">
    <source>
        <dbReference type="EMBL" id="VDK29987.1"/>
    </source>
</evidence>
<evidence type="ECO:0000313" key="10">
    <source>
        <dbReference type="Proteomes" id="UP000271098"/>
    </source>
</evidence>
<dbReference type="GO" id="GO:0016323">
    <property type="term" value="C:basolateral plasma membrane"/>
    <property type="evidence" value="ECO:0007669"/>
    <property type="project" value="TreeGrafter"/>
</dbReference>
<keyword evidence="4 8" id="KW-0812">Transmembrane</keyword>
<keyword evidence="5 8" id="KW-1133">Transmembrane helix</keyword>
<organism evidence="11">
    <name type="scientific">Gongylonema pulchrum</name>
    <dbReference type="NCBI Taxonomy" id="637853"/>
    <lineage>
        <taxon>Eukaryota</taxon>
        <taxon>Metazoa</taxon>
        <taxon>Ecdysozoa</taxon>
        <taxon>Nematoda</taxon>
        <taxon>Chromadorea</taxon>
        <taxon>Rhabditida</taxon>
        <taxon>Spirurina</taxon>
        <taxon>Spiruromorpha</taxon>
        <taxon>Spiruroidea</taxon>
        <taxon>Gongylonematidae</taxon>
        <taxon>Gongylonema</taxon>
    </lineage>
</organism>
<evidence type="ECO:0000256" key="6">
    <source>
        <dbReference type="ARBA" id="ARBA00023136"/>
    </source>
</evidence>
<comment type="similarity">
    <text evidence="2">Belongs to the MIP/aquaporin (TC 1.A.8) family.</text>
</comment>
<dbReference type="PANTHER" id="PTHR43829:SF5">
    <property type="entry name" value="AQUAPORIN-9"/>
    <property type="match status" value="1"/>
</dbReference>
<evidence type="ECO:0000256" key="4">
    <source>
        <dbReference type="ARBA" id="ARBA00022692"/>
    </source>
</evidence>
<name>A0A183CY69_9BILA</name>
<dbReference type="PANTHER" id="PTHR43829">
    <property type="entry name" value="AQUAPORIN OR AQUAGLYCEROPORIN RELATED"/>
    <property type="match status" value="1"/>
</dbReference>
<dbReference type="WBParaSite" id="GPUH_0000141301-mRNA-1">
    <property type="protein sequence ID" value="GPUH_0000141301-mRNA-1"/>
    <property type="gene ID" value="GPUH_0000141301"/>
</dbReference>
<reference evidence="11" key="1">
    <citation type="submission" date="2016-06" db="UniProtKB">
        <authorList>
            <consortium name="WormBaseParasite"/>
        </authorList>
    </citation>
    <scope>IDENTIFICATION</scope>
</reference>
<reference evidence="9 10" key="2">
    <citation type="submission" date="2018-11" db="EMBL/GenBank/DDBJ databases">
        <authorList>
            <consortium name="Pathogen Informatics"/>
        </authorList>
    </citation>
    <scope>NUCLEOTIDE SEQUENCE [LARGE SCALE GENOMIC DNA]</scope>
</reference>
<keyword evidence="10" id="KW-1185">Reference proteome</keyword>
<sequence>MLIGTCFGMNVGYPINPARDLGPRLFSLVVYGKEVFTHPYRTWFLVPIIAPMTGAMVFGWAYHICAGMHIPDDEDSEGNDTARDVRTA</sequence>
<dbReference type="OrthoDB" id="3222at2759"/>
<comment type="subcellular location">
    <subcellularLocation>
        <location evidence="1">Membrane</location>
        <topology evidence="1">Multi-pass membrane protein</topology>
    </subcellularLocation>
</comment>
<evidence type="ECO:0000256" key="7">
    <source>
        <dbReference type="ARBA" id="ARBA00045280"/>
    </source>
</evidence>
<evidence type="ECO:0000256" key="5">
    <source>
        <dbReference type="ARBA" id="ARBA00022989"/>
    </source>
</evidence>
<feature type="transmembrane region" description="Helical" evidence="8">
    <location>
        <begin position="43"/>
        <end position="62"/>
    </location>
</feature>
<evidence type="ECO:0000256" key="2">
    <source>
        <dbReference type="ARBA" id="ARBA00006175"/>
    </source>
</evidence>
<evidence type="ECO:0000256" key="8">
    <source>
        <dbReference type="SAM" id="Phobius"/>
    </source>
</evidence>
<dbReference type="Proteomes" id="UP000271098">
    <property type="component" value="Unassembled WGS sequence"/>
</dbReference>
<dbReference type="GO" id="GO:0015250">
    <property type="term" value="F:water channel activity"/>
    <property type="evidence" value="ECO:0007669"/>
    <property type="project" value="TreeGrafter"/>
</dbReference>